<keyword evidence="1" id="KW-0732">Signal</keyword>
<name>A0ABR6VK43_9FIRM</name>
<sequence>MNHPKKLCLLLALFCCTAVGTAAAAMPASGEAGLTAEAPLFVPSAAGKEAVSAKKDNAAAGDAKENKKGKDTMLVKPAAVVTDDTLALHRLTERDFTFNGMRAGDSLQKVKAIFGSPTKYAQSDHYTELKYDRTDLRMRVRLRNEPADFLKEAAEGRKAVQPGVESVTLASGDAVYIGPGIHLGHPAELLVRKYGAPLNVLRDADANVYYFVYENPSKDHILIFAIGERKVARVALIPPRPPYVTDQSETQINGRSARDFTLVGYGVNEPFVPNKYNMWTNMVKRGTSHFWLYGSYGLEVDRHNMVKKVFLLNNSSFTGRGATLGYRVSTLLALYGQPDRIEKGPAGEEYVDAYYYDSPFQKGVSLVFINKHATDYIDDVLLISEPIKNIQDPMERYGLKDEE</sequence>
<dbReference type="Proteomes" id="UP000606870">
    <property type="component" value="Unassembled WGS sequence"/>
</dbReference>
<protein>
    <submittedName>
        <fullName evidence="2">Uncharacterized protein</fullName>
    </submittedName>
</protein>
<dbReference type="EMBL" id="JACOGK010000032">
    <property type="protein sequence ID" value="MBC3537589.1"/>
    <property type="molecule type" value="Genomic_DNA"/>
</dbReference>
<accession>A0ABR6VK43</accession>
<comment type="caution">
    <text evidence="2">The sequence shown here is derived from an EMBL/GenBank/DDBJ whole genome shotgun (WGS) entry which is preliminary data.</text>
</comment>
<gene>
    <name evidence="2" type="ORF">H8J70_10025</name>
</gene>
<feature type="signal peptide" evidence="1">
    <location>
        <begin position="1"/>
        <end position="24"/>
    </location>
</feature>
<evidence type="ECO:0000256" key="1">
    <source>
        <dbReference type="SAM" id="SignalP"/>
    </source>
</evidence>
<evidence type="ECO:0000313" key="3">
    <source>
        <dbReference type="Proteomes" id="UP000606870"/>
    </source>
</evidence>
<organism evidence="2 3">
    <name type="scientific">Megasphaera hominis</name>
    <dbReference type="NCBI Taxonomy" id="159836"/>
    <lineage>
        <taxon>Bacteria</taxon>
        <taxon>Bacillati</taxon>
        <taxon>Bacillota</taxon>
        <taxon>Negativicutes</taxon>
        <taxon>Veillonellales</taxon>
        <taxon>Veillonellaceae</taxon>
        <taxon>Megasphaera</taxon>
    </lineage>
</organism>
<reference evidence="2 3" key="1">
    <citation type="submission" date="2020-08" db="EMBL/GenBank/DDBJ databases">
        <authorList>
            <person name="Liu C."/>
            <person name="Sun Q."/>
        </authorList>
    </citation>
    <scope>NUCLEOTIDE SEQUENCE [LARGE SCALE GENOMIC DNA]</scope>
    <source>
        <strain evidence="2 3">NSJ-59</strain>
    </source>
</reference>
<proteinExistence type="predicted"/>
<evidence type="ECO:0000313" key="2">
    <source>
        <dbReference type="EMBL" id="MBC3537589.1"/>
    </source>
</evidence>
<dbReference type="RefSeq" id="WP_186504129.1">
    <property type="nucleotide sequence ID" value="NZ_JACOGK010000032.1"/>
</dbReference>
<feature type="chain" id="PRO_5046186322" evidence="1">
    <location>
        <begin position="25"/>
        <end position="403"/>
    </location>
</feature>
<keyword evidence="3" id="KW-1185">Reference proteome</keyword>